<proteinExistence type="predicted"/>
<name>A0A1M4SWQ6_9FLAO</name>
<reference evidence="2" key="1">
    <citation type="submission" date="2016-11" db="EMBL/GenBank/DDBJ databases">
        <authorList>
            <person name="Varghese N."/>
            <person name="Submissions S."/>
        </authorList>
    </citation>
    <scope>NUCLEOTIDE SEQUENCE [LARGE SCALE GENOMIC DNA]</scope>
    <source>
        <strain evidence="2">DSM 17539</strain>
    </source>
</reference>
<dbReference type="InterPro" id="IPR014710">
    <property type="entry name" value="RmlC-like_jellyroll"/>
</dbReference>
<accession>A0A1M4SWQ6</accession>
<evidence type="ECO:0008006" key="3">
    <source>
        <dbReference type="Google" id="ProtNLM"/>
    </source>
</evidence>
<protein>
    <recommendedName>
        <fullName evidence="3">Cupin</fullName>
    </recommendedName>
</protein>
<evidence type="ECO:0000313" key="2">
    <source>
        <dbReference type="Proteomes" id="UP000184406"/>
    </source>
</evidence>
<dbReference type="SUPFAM" id="SSF51182">
    <property type="entry name" value="RmlC-like cupins"/>
    <property type="match status" value="1"/>
</dbReference>
<keyword evidence="2" id="KW-1185">Reference proteome</keyword>
<dbReference type="AlphaFoldDB" id="A0A1M4SWQ6"/>
<dbReference type="OrthoDB" id="9798066at2"/>
<evidence type="ECO:0000313" key="1">
    <source>
        <dbReference type="EMBL" id="SHE36588.1"/>
    </source>
</evidence>
<gene>
    <name evidence="1" type="ORF">SAMN03080594_10154</name>
</gene>
<organism evidence="1 2">
    <name type="scientific">Arenibacter palladensis</name>
    <dbReference type="NCBI Taxonomy" id="237373"/>
    <lineage>
        <taxon>Bacteria</taxon>
        <taxon>Pseudomonadati</taxon>
        <taxon>Bacteroidota</taxon>
        <taxon>Flavobacteriia</taxon>
        <taxon>Flavobacteriales</taxon>
        <taxon>Flavobacteriaceae</taxon>
        <taxon>Arenibacter</taxon>
    </lineage>
</organism>
<dbReference type="Proteomes" id="UP000184406">
    <property type="component" value="Unassembled WGS sequence"/>
</dbReference>
<dbReference type="Gene3D" id="2.60.120.10">
    <property type="entry name" value="Jelly Rolls"/>
    <property type="match status" value="1"/>
</dbReference>
<dbReference type="InterPro" id="IPR011051">
    <property type="entry name" value="RmlC_Cupin_sf"/>
</dbReference>
<dbReference type="EMBL" id="FQUX01000001">
    <property type="protein sequence ID" value="SHE36588.1"/>
    <property type="molecule type" value="Genomic_DNA"/>
</dbReference>
<sequence>MDNKKLIEEYSHRSEGYNPYLIGPKWQVAQLNFMPELAPDAIKKIDVHHNTDETFLLMAGQAVLIAAEINQKEISYEVINLTPRKLYNIPKGCWHNIALSTDAEVLITEDANTHLGDYEFYYLNQEEQTELGLLIQSVWRK</sequence>
<dbReference type="RefSeq" id="WP_072859766.1">
    <property type="nucleotide sequence ID" value="NZ_FQUX01000001.1"/>
</dbReference>